<evidence type="ECO:0000256" key="6">
    <source>
        <dbReference type="ARBA" id="ARBA00048539"/>
    </source>
</evidence>
<dbReference type="Proteomes" id="UP000199019">
    <property type="component" value="Unassembled WGS sequence"/>
</dbReference>
<comment type="domain">
    <text evidence="7">The N-terminal region contains the highly conserved SGGXDS motif, predicted to be a P-loop motif involved in ATP binding.</text>
</comment>
<keyword evidence="1 7" id="KW-0963">Cytoplasm</keyword>
<comment type="catalytic activity">
    <reaction evidence="6 7">
        <text>cytidine(34) in tRNA(Ile2) + L-lysine + ATP = lysidine(34) in tRNA(Ile2) + AMP + diphosphate + H(+)</text>
        <dbReference type="Rhea" id="RHEA:43744"/>
        <dbReference type="Rhea" id="RHEA-COMP:10625"/>
        <dbReference type="Rhea" id="RHEA-COMP:10670"/>
        <dbReference type="ChEBI" id="CHEBI:15378"/>
        <dbReference type="ChEBI" id="CHEBI:30616"/>
        <dbReference type="ChEBI" id="CHEBI:32551"/>
        <dbReference type="ChEBI" id="CHEBI:33019"/>
        <dbReference type="ChEBI" id="CHEBI:82748"/>
        <dbReference type="ChEBI" id="CHEBI:83665"/>
        <dbReference type="ChEBI" id="CHEBI:456215"/>
        <dbReference type="EC" id="6.3.4.19"/>
    </reaction>
</comment>
<dbReference type="Pfam" id="PF01171">
    <property type="entry name" value="ATP_bind_3"/>
    <property type="match status" value="1"/>
</dbReference>
<keyword evidence="2 7" id="KW-0436">Ligase</keyword>
<dbReference type="RefSeq" id="WP_091759226.1">
    <property type="nucleotide sequence ID" value="NZ_FOHB01000005.1"/>
</dbReference>
<evidence type="ECO:0000259" key="9">
    <source>
        <dbReference type="Pfam" id="PF09179"/>
    </source>
</evidence>
<dbReference type="GO" id="GO:0005524">
    <property type="term" value="F:ATP binding"/>
    <property type="evidence" value="ECO:0007669"/>
    <property type="project" value="UniProtKB-UniRule"/>
</dbReference>
<dbReference type="OrthoDB" id="5244702at2"/>
<comment type="similarity">
    <text evidence="7">Belongs to the tRNA(Ile)-lysidine synthase family.</text>
</comment>
<dbReference type="PANTHER" id="PTHR43033">
    <property type="entry name" value="TRNA(ILE)-LYSIDINE SYNTHASE-RELATED"/>
    <property type="match status" value="1"/>
</dbReference>
<evidence type="ECO:0000256" key="2">
    <source>
        <dbReference type="ARBA" id="ARBA00022598"/>
    </source>
</evidence>
<feature type="binding site" evidence="7">
    <location>
        <begin position="33"/>
        <end position="38"/>
    </location>
    <ligand>
        <name>ATP</name>
        <dbReference type="ChEBI" id="CHEBI:30616"/>
    </ligand>
</feature>
<dbReference type="EMBL" id="FOHB01000005">
    <property type="protein sequence ID" value="SES31708.1"/>
    <property type="molecule type" value="Genomic_DNA"/>
</dbReference>
<dbReference type="InterPro" id="IPR011063">
    <property type="entry name" value="TilS/TtcA_N"/>
</dbReference>
<dbReference type="STRING" id="587636.SAMN05216199_2815"/>
<name>A0A1H9WCT2_9MICO</name>
<dbReference type="SUPFAM" id="SSF52402">
    <property type="entry name" value="Adenine nucleotide alpha hydrolases-like"/>
    <property type="match status" value="1"/>
</dbReference>
<dbReference type="InterPro" id="IPR012795">
    <property type="entry name" value="tRNA_Ile_lys_synt_N"/>
</dbReference>
<comment type="function">
    <text evidence="7">Ligates lysine onto the cytidine present at position 34 of the AUA codon-specific tRNA(Ile) that contains the anticodon CAU, in an ATP-dependent manner. Cytidine is converted to lysidine, thus changing the amino acid specificity of the tRNA from methionine to isoleucine.</text>
</comment>
<dbReference type="GO" id="GO:0006400">
    <property type="term" value="P:tRNA modification"/>
    <property type="evidence" value="ECO:0007669"/>
    <property type="project" value="UniProtKB-UniRule"/>
</dbReference>
<dbReference type="Gene3D" id="1.20.59.20">
    <property type="match status" value="1"/>
</dbReference>
<dbReference type="Pfam" id="PF09179">
    <property type="entry name" value="TilS"/>
    <property type="match status" value="1"/>
</dbReference>
<dbReference type="InterPro" id="IPR015262">
    <property type="entry name" value="tRNA_Ile_lys_synt_subst-bd"/>
</dbReference>
<dbReference type="NCBIfam" id="TIGR02432">
    <property type="entry name" value="lysidine_TilS_N"/>
    <property type="match status" value="1"/>
</dbReference>
<evidence type="ECO:0000256" key="7">
    <source>
        <dbReference type="HAMAP-Rule" id="MF_01161"/>
    </source>
</evidence>
<reference evidence="11" key="1">
    <citation type="submission" date="2016-10" db="EMBL/GenBank/DDBJ databases">
        <authorList>
            <person name="Varghese N."/>
            <person name="Submissions S."/>
        </authorList>
    </citation>
    <scope>NUCLEOTIDE SEQUENCE [LARGE SCALE GENOMIC DNA]</scope>
    <source>
        <strain evidence="11">CGMCC 1.6963</strain>
    </source>
</reference>
<accession>A0A1H9WCT2</accession>
<keyword evidence="4 7" id="KW-0547">Nucleotide-binding</keyword>
<evidence type="ECO:0000256" key="1">
    <source>
        <dbReference type="ARBA" id="ARBA00022490"/>
    </source>
</evidence>
<evidence type="ECO:0000313" key="11">
    <source>
        <dbReference type="Proteomes" id="UP000199019"/>
    </source>
</evidence>
<dbReference type="CDD" id="cd01992">
    <property type="entry name" value="TilS_N"/>
    <property type="match status" value="1"/>
</dbReference>
<dbReference type="GO" id="GO:0032267">
    <property type="term" value="F:tRNA(Ile)-lysidine synthase activity"/>
    <property type="evidence" value="ECO:0007669"/>
    <property type="project" value="UniProtKB-EC"/>
</dbReference>
<dbReference type="InterPro" id="IPR012094">
    <property type="entry name" value="tRNA_Ile_lys_synt"/>
</dbReference>
<dbReference type="SUPFAM" id="SSF82829">
    <property type="entry name" value="MesJ substrate recognition domain-like"/>
    <property type="match status" value="1"/>
</dbReference>
<evidence type="ECO:0000259" key="8">
    <source>
        <dbReference type="Pfam" id="PF01171"/>
    </source>
</evidence>
<comment type="subcellular location">
    <subcellularLocation>
        <location evidence="7">Cytoplasm</location>
    </subcellularLocation>
</comment>
<protein>
    <recommendedName>
        <fullName evidence="7">tRNA(Ile)-lysidine synthase</fullName>
        <ecNumber evidence="7">6.3.4.19</ecNumber>
    </recommendedName>
    <alternativeName>
        <fullName evidence="7">tRNA(Ile)-2-lysyl-cytidine synthase</fullName>
    </alternativeName>
    <alternativeName>
        <fullName evidence="7">tRNA(Ile)-lysidine synthetase</fullName>
    </alternativeName>
</protein>
<evidence type="ECO:0000256" key="3">
    <source>
        <dbReference type="ARBA" id="ARBA00022694"/>
    </source>
</evidence>
<dbReference type="AlphaFoldDB" id="A0A1H9WCT2"/>
<keyword evidence="5 7" id="KW-0067">ATP-binding</keyword>
<organism evidence="10 11">
    <name type="scientific">Pedococcus cremeus</name>
    <dbReference type="NCBI Taxonomy" id="587636"/>
    <lineage>
        <taxon>Bacteria</taxon>
        <taxon>Bacillati</taxon>
        <taxon>Actinomycetota</taxon>
        <taxon>Actinomycetes</taxon>
        <taxon>Micrococcales</taxon>
        <taxon>Intrasporangiaceae</taxon>
        <taxon>Pedococcus</taxon>
    </lineage>
</organism>
<proteinExistence type="inferred from homology"/>
<sequence length="326" mass="33514">MTGPEPVVAAVRHAVRGVLSTLDPGARVLVACSGGADSLALADAVAFEAPKLAVQAGAVVVDHGLQPGSADVARRASLQCRALGLDPVEVARVAVDPARVGPEAAARTARYAALDEAAERLGAELVLLGHTRDDQAEQVLLGLARGSGARSLAGMPPRRGRYARPLLGLSRAQTAAACAASGLEAWEDPHNDDPAYARVRARSVMPALEAALGPGVPAALARTADRLREDADHLDAEAAAAAEELGEGPWDVAALAAVPRAVRTRLWRLLVVAAGAPAGQVAFSHVEACDALLTHWHGQGPISVPGPLSVRRSGGRVSITRRPPVE</sequence>
<dbReference type="EC" id="6.3.4.19" evidence="7"/>
<keyword evidence="11" id="KW-1185">Reference proteome</keyword>
<dbReference type="PANTHER" id="PTHR43033:SF1">
    <property type="entry name" value="TRNA(ILE)-LYSIDINE SYNTHASE-RELATED"/>
    <property type="match status" value="1"/>
</dbReference>
<dbReference type="InterPro" id="IPR014729">
    <property type="entry name" value="Rossmann-like_a/b/a_fold"/>
</dbReference>
<dbReference type="Gene3D" id="3.40.50.620">
    <property type="entry name" value="HUPs"/>
    <property type="match status" value="1"/>
</dbReference>
<keyword evidence="3 7" id="KW-0819">tRNA processing</keyword>
<dbReference type="HAMAP" id="MF_01161">
    <property type="entry name" value="tRNA_Ile_lys_synt"/>
    <property type="match status" value="1"/>
</dbReference>
<gene>
    <name evidence="7" type="primary">tilS</name>
    <name evidence="10" type="ORF">SAMN05216199_2815</name>
</gene>
<evidence type="ECO:0000256" key="4">
    <source>
        <dbReference type="ARBA" id="ARBA00022741"/>
    </source>
</evidence>
<dbReference type="GO" id="GO:0005737">
    <property type="term" value="C:cytoplasm"/>
    <property type="evidence" value="ECO:0007669"/>
    <property type="project" value="UniProtKB-SubCell"/>
</dbReference>
<evidence type="ECO:0000313" key="10">
    <source>
        <dbReference type="EMBL" id="SES31708.1"/>
    </source>
</evidence>
<evidence type="ECO:0000256" key="5">
    <source>
        <dbReference type="ARBA" id="ARBA00022840"/>
    </source>
</evidence>
<feature type="domain" description="tRNA(Ile)-lysidine synthase substrate-binding" evidence="9">
    <location>
        <begin position="251"/>
        <end position="317"/>
    </location>
</feature>
<feature type="domain" description="tRNA(Ile)-lysidine/2-thiocytidine synthase N-terminal" evidence="8">
    <location>
        <begin position="28"/>
        <end position="202"/>
    </location>
</feature>